<evidence type="ECO:0000256" key="3">
    <source>
        <dbReference type="ARBA" id="ARBA00022729"/>
    </source>
</evidence>
<evidence type="ECO:0000259" key="8">
    <source>
        <dbReference type="PROSITE" id="PS50847"/>
    </source>
</evidence>
<evidence type="ECO:0000313" key="10">
    <source>
        <dbReference type="Proteomes" id="UP001564626"/>
    </source>
</evidence>
<dbReference type="EMBL" id="JBGEHV010000095">
    <property type="protein sequence ID" value="MEY8043431.1"/>
    <property type="molecule type" value="Genomic_DNA"/>
</dbReference>
<feature type="region of interest" description="Disordered" evidence="5">
    <location>
        <begin position="247"/>
        <end position="376"/>
    </location>
</feature>
<feature type="signal peptide" evidence="7">
    <location>
        <begin position="1"/>
        <end position="31"/>
    </location>
</feature>
<keyword evidence="6" id="KW-1133">Transmembrane helix</keyword>
<keyword evidence="1" id="KW-0134">Cell wall</keyword>
<dbReference type="NCBIfam" id="TIGR01167">
    <property type="entry name" value="LPXTG_anchor"/>
    <property type="match status" value="1"/>
</dbReference>
<dbReference type="RefSeq" id="WP_369775695.1">
    <property type="nucleotide sequence ID" value="NZ_JBGEHV010000095.1"/>
</dbReference>
<dbReference type="InterPro" id="IPR006311">
    <property type="entry name" value="TAT_signal"/>
</dbReference>
<evidence type="ECO:0000313" key="9">
    <source>
        <dbReference type="EMBL" id="MEY8043431.1"/>
    </source>
</evidence>
<evidence type="ECO:0000256" key="5">
    <source>
        <dbReference type="SAM" id="MobiDB-lite"/>
    </source>
</evidence>
<organism evidence="9 10">
    <name type="scientific">Saccharopolyspora cebuensis</name>
    <dbReference type="NCBI Taxonomy" id="418759"/>
    <lineage>
        <taxon>Bacteria</taxon>
        <taxon>Bacillati</taxon>
        <taxon>Actinomycetota</taxon>
        <taxon>Actinomycetes</taxon>
        <taxon>Pseudonocardiales</taxon>
        <taxon>Pseudonocardiaceae</taxon>
        <taxon>Saccharopolyspora</taxon>
    </lineage>
</organism>
<evidence type="ECO:0000256" key="6">
    <source>
        <dbReference type="SAM" id="Phobius"/>
    </source>
</evidence>
<keyword evidence="6" id="KW-0812">Transmembrane</keyword>
<evidence type="ECO:0000256" key="2">
    <source>
        <dbReference type="ARBA" id="ARBA00022525"/>
    </source>
</evidence>
<evidence type="ECO:0000256" key="1">
    <source>
        <dbReference type="ARBA" id="ARBA00022512"/>
    </source>
</evidence>
<keyword evidence="10" id="KW-1185">Reference proteome</keyword>
<sequence>MVLSRSQVLGAGAAGAALVAAVLTAPWNAVAQQGTVAESSLLQVTIPGIPGLDVPSYGGTLGDVSSGPGTNVVTWDQSDPDGVLDYVSGWYGTPAPPGTSTVLVNDDVGSREAEAAGNGFGVGLVPGAPNLISFGSVHTYARCTQAPLAPSAEAYARTDENAIYLFDDVTRPLTEGDNQVSVTGDQLGIPGVATGDLTINVQHVEETWDYGARAAIVIEISGVLRDENGDVLHEGPLMSLTAGEVQVDCTDEDPPPTPTPEPPPTTTTEPTDPPTTTPTDPTEPTDPPTTTPTDPTEPTDPPTTTPTDPTEPTDPPTTTPTDPTEPTDPPTTTPTDPTEPPTTGTEPPSTSEPPGGLPGDDDPTRPGDPDQLAQTGTSVAPLLGLAAALLLLGPLVLLAVRRRS</sequence>
<name>A0ABV4CQR1_9PSEU</name>
<feature type="transmembrane region" description="Helical" evidence="6">
    <location>
        <begin position="379"/>
        <end position="400"/>
    </location>
</feature>
<feature type="chain" id="PRO_5047537535" evidence="7">
    <location>
        <begin position="32"/>
        <end position="404"/>
    </location>
</feature>
<reference evidence="9 10" key="1">
    <citation type="submission" date="2024-08" db="EMBL/GenBank/DDBJ databases">
        <title>Genome mining of Saccharopolyspora cebuensis PGLac3 from Nigerian medicinal plant.</title>
        <authorList>
            <person name="Ezeobiora C.E."/>
            <person name="Igbokwe N.H."/>
            <person name="Amin D.H."/>
            <person name="Mendie U.E."/>
        </authorList>
    </citation>
    <scope>NUCLEOTIDE SEQUENCE [LARGE SCALE GENOMIC DNA]</scope>
    <source>
        <strain evidence="9 10">PGLac3</strain>
    </source>
</reference>
<feature type="compositionally biased region" description="Low complexity" evidence="5">
    <location>
        <begin position="341"/>
        <end position="354"/>
    </location>
</feature>
<protein>
    <submittedName>
        <fullName evidence="9">LPXTG cell wall anchor domain-containing protein</fullName>
    </submittedName>
</protein>
<gene>
    <name evidence="9" type="ORF">AB8O55_28820</name>
</gene>
<feature type="compositionally biased region" description="Pro residues" evidence="5">
    <location>
        <begin position="326"/>
        <end position="340"/>
    </location>
</feature>
<comment type="caution">
    <text evidence="9">The sequence shown here is derived from an EMBL/GenBank/DDBJ whole genome shotgun (WGS) entry which is preliminary data.</text>
</comment>
<dbReference type="PROSITE" id="PS51318">
    <property type="entry name" value="TAT"/>
    <property type="match status" value="1"/>
</dbReference>
<accession>A0ABV4CQR1</accession>
<evidence type="ECO:0000256" key="4">
    <source>
        <dbReference type="ARBA" id="ARBA00023088"/>
    </source>
</evidence>
<feature type="compositionally biased region" description="Pro residues" evidence="5">
    <location>
        <begin position="255"/>
        <end position="276"/>
    </location>
</feature>
<dbReference type="Proteomes" id="UP001564626">
    <property type="component" value="Unassembled WGS sequence"/>
</dbReference>
<keyword evidence="2" id="KW-0964">Secreted</keyword>
<dbReference type="PROSITE" id="PS50847">
    <property type="entry name" value="GRAM_POS_ANCHORING"/>
    <property type="match status" value="1"/>
</dbReference>
<feature type="domain" description="Gram-positive cocci surface proteins LPxTG" evidence="8">
    <location>
        <begin position="372"/>
        <end position="404"/>
    </location>
</feature>
<dbReference type="InterPro" id="IPR019931">
    <property type="entry name" value="LPXTG_anchor"/>
</dbReference>
<evidence type="ECO:0000256" key="7">
    <source>
        <dbReference type="SAM" id="SignalP"/>
    </source>
</evidence>
<proteinExistence type="predicted"/>
<keyword evidence="3 7" id="KW-0732">Signal</keyword>
<keyword evidence="4" id="KW-0572">Peptidoglycan-anchor</keyword>
<keyword evidence="6" id="KW-0472">Membrane</keyword>